<keyword evidence="9" id="KW-0210">Decarboxylase</keyword>
<evidence type="ECO:0000256" key="11">
    <source>
        <dbReference type="ARBA" id="ARBA00022989"/>
    </source>
</evidence>
<dbReference type="FunFam" id="3.40.50.720:FF:000150">
    <property type="entry name" value="UDP-glucuronic acid decarboxylase 6"/>
    <property type="match status" value="1"/>
</dbReference>
<comment type="pathway">
    <text evidence="4">Nucleotide-sugar biosynthesis; UDP-alpha-D-xylose biosynthesis; UDP-alpha-D-xylose from UDP-alpha-D-glucuronate: step 1/1.</text>
</comment>
<gene>
    <name evidence="19" type="ORF">Glove_508g20</name>
</gene>
<dbReference type="InterPro" id="IPR044516">
    <property type="entry name" value="UXS-like"/>
</dbReference>
<dbReference type="GO" id="GO:0070403">
    <property type="term" value="F:NAD+ binding"/>
    <property type="evidence" value="ECO:0007669"/>
    <property type="project" value="InterPro"/>
</dbReference>
<keyword evidence="13" id="KW-0333">Golgi apparatus</keyword>
<feature type="compositionally biased region" description="Basic and acidic residues" evidence="17">
    <location>
        <begin position="61"/>
        <end position="72"/>
    </location>
</feature>
<dbReference type="Pfam" id="PF16363">
    <property type="entry name" value="GDP_Man_Dehyd"/>
    <property type="match status" value="1"/>
</dbReference>
<comment type="subcellular location">
    <subcellularLocation>
        <location evidence="3">Cytoplasm</location>
    </subcellularLocation>
    <subcellularLocation>
        <location evidence="2">Golgi apparatus</location>
        <location evidence="2">Golgi stack membrane</location>
        <topology evidence="2">Single-pass type II membrane protein</topology>
    </subcellularLocation>
</comment>
<dbReference type="STRING" id="1348612.A0A397GG88"/>
<dbReference type="CDD" id="cd05230">
    <property type="entry name" value="UGD_SDR_e"/>
    <property type="match status" value="1"/>
</dbReference>
<name>A0A397GG88_9GLOM</name>
<organism evidence="19 20">
    <name type="scientific">Diversispora epigaea</name>
    <dbReference type="NCBI Taxonomy" id="1348612"/>
    <lineage>
        <taxon>Eukaryota</taxon>
        <taxon>Fungi</taxon>
        <taxon>Fungi incertae sedis</taxon>
        <taxon>Mucoromycota</taxon>
        <taxon>Glomeromycotina</taxon>
        <taxon>Glomeromycetes</taxon>
        <taxon>Diversisporales</taxon>
        <taxon>Diversisporaceae</taxon>
        <taxon>Diversispora</taxon>
    </lineage>
</organism>
<evidence type="ECO:0000256" key="13">
    <source>
        <dbReference type="ARBA" id="ARBA00023034"/>
    </source>
</evidence>
<keyword evidence="15" id="KW-0456">Lyase</keyword>
<evidence type="ECO:0000256" key="3">
    <source>
        <dbReference type="ARBA" id="ARBA00004496"/>
    </source>
</evidence>
<evidence type="ECO:0000313" key="20">
    <source>
        <dbReference type="Proteomes" id="UP000266861"/>
    </source>
</evidence>
<keyword evidence="12" id="KW-0520">NAD</keyword>
<keyword evidence="8" id="KW-0812">Transmembrane</keyword>
<keyword evidence="7" id="KW-0963">Cytoplasm</keyword>
<evidence type="ECO:0000259" key="18">
    <source>
        <dbReference type="Pfam" id="PF16363"/>
    </source>
</evidence>
<evidence type="ECO:0000256" key="5">
    <source>
        <dbReference type="ARBA" id="ARBA00007505"/>
    </source>
</evidence>
<dbReference type="EC" id="4.1.1.35" evidence="6"/>
<evidence type="ECO:0000256" key="2">
    <source>
        <dbReference type="ARBA" id="ARBA00004447"/>
    </source>
</evidence>
<feature type="compositionally biased region" description="Polar residues" evidence="17">
    <location>
        <begin position="1"/>
        <end position="23"/>
    </location>
</feature>
<reference evidence="19 20" key="1">
    <citation type="submission" date="2018-08" db="EMBL/GenBank/DDBJ databases">
        <title>Genome and evolution of the arbuscular mycorrhizal fungus Diversispora epigaea (formerly Glomus versiforme) and its bacterial endosymbionts.</title>
        <authorList>
            <person name="Sun X."/>
            <person name="Fei Z."/>
            <person name="Harrison M."/>
        </authorList>
    </citation>
    <scope>NUCLEOTIDE SEQUENCE [LARGE SCALE GENOMIC DNA]</scope>
    <source>
        <strain evidence="19 20">IT104</strain>
    </source>
</reference>
<feature type="compositionally biased region" description="Low complexity" evidence="17">
    <location>
        <begin position="24"/>
        <end position="49"/>
    </location>
</feature>
<dbReference type="Gene3D" id="3.40.50.720">
    <property type="entry name" value="NAD(P)-binding Rossmann-like Domain"/>
    <property type="match status" value="2"/>
</dbReference>
<comment type="cofactor">
    <cofactor evidence="1">
        <name>NAD(+)</name>
        <dbReference type="ChEBI" id="CHEBI:57540"/>
    </cofactor>
</comment>
<dbReference type="SUPFAM" id="SSF51735">
    <property type="entry name" value="NAD(P)-binding Rossmann-fold domains"/>
    <property type="match status" value="1"/>
</dbReference>
<evidence type="ECO:0000256" key="12">
    <source>
        <dbReference type="ARBA" id="ARBA00023027"/>
    </source>
</evidence>
<dbReference type="OrthoDB" id="331544at2759"/>
<keyword evidence="10" id="KW-0735">Signal-anchor</keyword>
<comment type="similarity">
    <text evidence="5">Belongs to the NAD(P)-dependent epimerase/dehydratase family. UDP-glucuronic acid decarboxylase subfamily.</text>
</comment>
<dbReference type="PANTHER" id="PTHR43078:SF6">
    <property type="entry name" value="UDP-GLUCURONIC ACID DECARBOXYLASE 1"/>
    <property type="match status" value="1"/>
</dbReference>
<keyword evidence="11" id="KW-1133">Transmembrane helix</keyword>
<comment type="caution">
    <text evidence="19">The sequence shown here is derived from an EMBL/GenBank/DDBJ whole genome shotgun (WGS) entry which is preliminary data.</text>
</comment>
<sequence length="468" mass="53395">MDWNAIASSKGNSILSSTNTNDTNIKNSSENNNSINSNNIENIPNIPKILDSNNNDDDNDNNNKESKIENTNEHNFQKNCRFSWNSTDEQIFSEDEKTIIAVGHSCVKSVVPLELLRYVYLPTKPHNRLLDSNTMTIFYLHQKSFLPVKSLSQKEKKRILVTGGAGFVGSHLVDRLMLMGHEVIVLDNFFTGRKNNVSHWMNHPNFELIRHDVVDPFLIEVDQIYHLACPASPPHYQYNPIKTVKTSVMGTINMLGLAKRVKARFLLTSTSEVYGDPEEHPQAETYWGHVNPIGPRACYDEGKRVAETLTYSYMHQDDVDVRVARIFNTFGPRMNENDGRVVSNFIMQALKGEDLTIYGDGSQTRSFQYVHDLVDGLILLMNKDYTEPINLGNPDEYTIREFAELIRNEVNCSCNIKTLPAPTDDPKKRKPDITRAEQILGWKPRWPVKQGIGETVKYFQIQMEADLL</sequence>
<evidence type="ECO:0000256" key="15">
    <source>
        <dbReference type="ARBA" id="ARBA00023239"/>
    </source>
</evidence>
<dbReference type="Proteomes" id="UP000266861">
    <property type="component" value="Unassembled WGS sequence"/>
</dbReference>
<comment type="catalytic activity">
    <reaction evidence="16">
        <text>UDP-alpha-D-glucuronate + H(+) = UDP-alpha-D-xylose + CO2</text>
        <dbReference type="Rhea" id="RHEA:23916"/>
        <dbReference type="ChEBI" id="CHEBI:15378"/>
        <dbReference type="ChEBI" id="CHEBI:16526"/>
        <dbReference type="ChEBI" id="CHEBI:57632"/>
        <dbReference type="ChEBI" id="CHEBI:58052"/>
        <dbReference type="EC" id="4.1.1.35"/>
    </reaction>
</comment>
<protein>
    <recommendedName>
        <fullName evidence="6">UDP-glucuronate decarboxylase</fullName>
        <ecNumber evidence="6">4.1.1.35</ecNumber>
    </recommendedName>
</protein>
<feature type="region of interest" description="Disordered" evidence="17">
    <location>
        <begin position="1"/>
        <end position="72"/>
    </location>
</feature>
<dbReference type="InterPro" id="IPR036291">
    <property type="entry name" value="NAD(P)-bd_dom_sf"/>
</dbReference>
<evidence type="ECO:0000313" key="19">
    <source>
        <dbReference type="EMBL" id="RHZ50005.1"/>
    </source>
</evidence>
<dbReference type="EMBL" id="PQFF01000440">
    <property type="protein sequence ID" value="RHZ50005.1"/>
    <property type="molecule type" value="Genomic_DNA"/>
</dbReference>
<evidence type="ECO:0000256" key="1">
    <source>
        <dbReference type="ARBA" id="ARBA00001911"/>
    </source>
</evidence>
<dbReference type="UniPathway" id="UPA00796">
    <property type="reaction ID" value="UER00771"/>
</dbReference>
<dbReference type="GO" id="GO:0048040">
    <property type="term" value="F:UDP-glucuronate decarboxylase activity"/>
    <property type="evidence" value="ECO:0007669"/>
    <property type="project" value="UniProtKB-EC"/>
</dbReference>
<evidence type="ECO:0000256" key="8">
    <source>
        <dbReference type="ARBA" id="ARBA00022692"/>
    </source>
</evidence>
<evidence type="ECO:0000256" key="9">
    <source>
        <dbReference type="ARBA" id="ARBA00022793"/>
    </source>
</evidence>
<feature type="domain" description="NAD(P)-binding" evidence="18">
    <location>
        <begin position="160"/>
        <end position="454"/>
    </location>
</feature>
<dbReference type="GO" id="GO:0032580">
    <property type="term" value="C:Golgi cisterna membrane"/>
    <property type="evidence" value="ECO:0007669"/>
    <property type="project" value="UniProtKB-SubCell"/>
</dbReference>
<evidence type="ECO:0000256" key="10">
    <source>
        <dbReference type="ARBA" id="ARBA00022968"/>
    </source>
</evidence>
<accession>A0A397GG88</accession>
<dbReference type="AlphaFoldDB" id="A0A397GG88"/>
<keyword evidence="20" id="KW-1185">Reference proteome</keyword>
<evidence type="ECO:0000256" key="14">
    <source>
        <dbReference type="ARBA" id="ARBA00023136"/>
    </source>
</evidence>
<dbReference type="GO" id="GO:0033320">
    <property type="term" value="P:UDP-D-xylose biosynthetic process"/>
    <property type="evidence" value="ECO:0007669"/>
    <property type="project" value="UniProtKB-UniPathway"/>
</dbReference>
<evidence type="ECO:0000256" key="17">
    <source>
        <dbReference type="SAM" id="MobiDB-lite"/>
    </source>
</evidence>
<dbReference type="GO" id="GO:0042732">
    <property type="term" value="P:D-xylose metabolic process"/>
    <property type="evidence" value="ECO:0007669"/>
    <property type="project" value="InterPro"/>
</dbReference>
<dbReference type="InterPro" id="IPR016040">
    <property type="entry name" value="NAD(P)-bd_dom"/>
</dbReference>
<evidence type="ECO:0000256" key="7">
    <source>
        <dbReference type="ARBA" id="ARBA00022490"/>
    </source>
</evidence>
<evidence type="ECO:0000256" key="16">
    <source>
        <dbReference type="ARBA" id="ARBA00051601"/>
    </source>
</evidence>
<proteinExistence type="inferred from homology"/>
<evidence type="ECO:0000256" key="6">
    <source>
        <dbReference type="ARBA" id="ARBA00012290"/>
    </source>
</evidence>
<keyword evidence="14" id="KW-0472">Membrane</keyword>
<dbReference type="PANTHER" id="PTHR43078">
    <property type="entry name" value="UDP-GLUCURONIC ACID DECARBOXYLASE-RELATED"/>
    <property type="match status" value="1"/>
</dbReference>
<evidence type="ECO:0000256" key="4">
    <source>
        <dbReference type="ARBA" id="ARBA00005100"/>
    </source>
</evidence>